<feature type="region of interest" description="Disordered" evidence="1">
    <location>
        <begin position="1"/>
        <end position="111"/>
    </location>
</feature>
<evidence type="ECO:0000256" key="1">
    <source>
        <dbReference type="SAM" id="MobiDB-lite"/>
    </source>
</evidence>
<dbReference type="EMBL" id="RXIC02000026">
    <property type="protein sequence ID" value="KAB1204670.1"/>
    <property type="molecule type" value="Genomic_DNA"/>
</dbReference>
<sequence>MGGVVVLNPQDFLSGRTLISPAHTKKPRNPNPNRANRTQPNRRKRSPTRPSTPPATIPSRTASQKAPSKNIVMGQVKILKRGEKLAKTASDEESHGEPDLGSTERLGPDPVSIPTQIRLTTESKAAAGFYAGSSALIASPPPSSLPLPAFFTKKCVSANIEDVASDLRRILRLD</sequence>
<gene>
    <name evidence="2" type="ORF">CJ030_MR8G012742</name>
</gene>
<dbReference type="PANTHER" id="PTHR33670">
    <property type="entry name" value="SPLICING FACTOR, PROLINE- AND GLUTAMINE-RICH-LIKE"/>
    <property type="match status" value="1"/>
</dbReference>
<comment type="caution">
    <text evidence="2">The sequence shown here is derived from an EMBL/GenBank/DDBJ whole genome shotgun (WGS) entry which is preliminary data.</text>
</comment>
<name>A0A6A1V015_9ROSI</name>
<protein>
    <submittedName>
        <fullName evidence="2">Uncharacterized protein</fullName>
    </submittedName>
</protein>
<dbReference type="PANTHER" id="PTHR33670:SF17">
    <property type="entry name" value="ANTHER-SPECIFIC PROLINE-RICH PROTEIN APG"/>
    <property type="match status" value="1"/>
</dbReference>
<dbReference type="Proteomes" id="UP000516437">
    <property type="component" value="Chromosome 8"/>
</dbReference>
<dbReference type="AlphaFoldDB" id="A0A6A1V015"/>
<accession>A0A6A1V015</accession>
<proteinExistence type="predicted"/>
<evidence type="ECO:0000313" key="3">
    <source>
        <dbReference type="Proteomes" id="UP000516437"/>
    </source>
</evidence>
<feature type="compositionally biased region" description="Basic and acidic residues" evidence="1">
    <location>
        <begin position="80"/>
        <end position="98"/>
    </location>
</feature>
<organism evidence="2 3">
    <name type="scientific">Morella rubra</name>
    <name type="common">Chinese bayberry</name>
    <dbReference type="NCBI Taxonomy" id="262757"/>
    <lineage>
        <taxon>Eukaryota</taxon>
        <taxon>Viridiplantae</taxon>
        <taxon>Streptophyta</taxon>
        <taxon>Embryophyta</taxon>
        <taxon>Tracheophyta</taxon>
        <taxon>Spermatophyta</taxon>
        <taxon>Magnoliopsida</taxon>
        <taxon>eudicotyledons</taxon>
        <taxon>Gunneridae</taxon>
        <taxon>Pentapetalae</taxon>
        <taxon>rosids</taxon>
        <taxon>fabids</taxon>
        <taxon>Fagales</taxon>
        <taxon>Myricaceae</taxon>
        <taxon>Morella</taxon>
    </lineage>
</organism>
<evidence type="ECO:0000313" key="2">
    <source>
        <dbReference type="EMBL" id="KAB1204670.1"/>
    </source>
</evidence>
<dbReference type="OrthoDB" id="1113087at2759"/>
<keyword evidence="3" id="KW-1185">Reference proteome</keyword>
<reference evidence="2 3" key="1">
    <citation type="journal article" date="2019" name="Plant Biotechnol. J.">
        <title>The red bayberry genome and genetic basis of sex determination.</title>
        <authorList>
            <person name="Jia H.M."/>
            <person name="Jia H.J."/>
            <person name="Cai Q.L."/>
            <person name="Wang Y."/>
            <person name="Zhao H.B."/>
            <person name="Yang W.F."/>
            <person name="Wang G.Y."/>
            <person name="Li Y.H."/>
            <person name="Zhan D.L."/>
            <person name="Shen Y.T."/>
            <person name="Niu Q.F."/>
            <person name="Chang L."/>
            <person name="Qiu J."/>
            <person name="Zhao L."/>
            <person name="Xie H.B."/>
            <person name="Fu W.Y."/>
            <person name="Jin J."/>
            <person name="Li X.W."/>
            <person name="Jiao Y."/>
            <person name="Zhou C.C."/>
            <person name="Tu T."/>
            <person name="Chai C.Y."/>
            <person name="Gao J.L."/>
            <person name="Fan L.J."/>
            <person name="van de Weg E."/>
            <person name="Wang J.Y."/>
            <person name="Gao Z.S."/>
        </authorList>
    </citation>
    <scope>NUCLEOTIDE SEQUENCE [LARGE SCALE GENOMIC DNA]</scope>
    <source>
        <tissue evidence="2">Leaves</tissue>
    </source>
</reference>